<dbReference type="Gene3D" id="3.90.650.10">
    <property type="entry name" value="PurM-like C-terminal domain"/>
    <property type="match status" value="1"/>
</dbReference>
<feature type="non-terminal residue" evidence="4">
    <location>
        <position position="1"/>
    </location>
</feature>
<keyword evidence="1" id="KW-0547">Nucleotide-binding</keyword>
<dbReference type="InterPro" id="IPR004536">
    <property type="entry name" value="SPS/SelD"/>
</dbReference>
<dbReference type="GO" id="GO:0005737">
    <property type="term" value="C:cytoplasm"/>
    <property type="evidence" value="ECO:0007669"/>
    <property type="project" value="TreeGrafter"/>
</dbReference>
<dbReference type="PANTHER" id="PTHR10256:SF0">
    <property type="entry name" value="INACTIVE SELENIDE, WATER DIKINASE-LIKE PROTEIN-RELATED"/>
    <property type="match status" value="1"/>
</dbReference>
<dbReference type="EMBL" id="GBEZ01026558">
    <property type="protein sequence ID" value="JAC60663.1"/>
    <property type="molecule type" value="Transcribed_RNA"/>
</dbReference>
<accession>A0A061QLT3</accession>
<dbReference type="InterPro" id="IPR010918">
    <property type="entry name" value="PurM-like_C_dom"/>
</dbReference>
<evidence type="ECO:0000313" key="4">
    <source>
        <dbReference type="EMBL" id="JAC60663.1"/>
    </source>
</evidence>
<dbReference type="Pfam" id="PF02769">
    <property type="entry name" value="AIRS_C"/>
    <property type="match status" value="1"/>
</dbReference>
<evidence type="ECO:0000259" key="3">
    <source>
        <dbReference type="Pfam" id="PF02769"/>
    </source>
</evidence>
<evidence type="ECO:0000256" key="1">
    <source>
        <dbReference type="ARBA" id="ARBA00022741"/>
    </source>
</evidence>
<dbReference type="NCBIfam" id="TIGR00476">
    <property type="entry name" value="selD"/>
    <property type="match status" value="1"/>
</dbReference>
<dbReference type="GO" id="GO:0005524">
    <property type="term" value="F:ATP binding"/>
    <property type="evidence" value="ECO:0007669"/>
    <property type="project" value="UniProtKB-KW"/>
</dbReference>
<dbReference type="PANTHER" id="PTHR10256">
    <property type="entry name" value="SELENIDE, WATER DIKINASE"/>
    <property type="match status" value="1"/>
</dbReference>
<dbReference type="GO" id="GO:0016260">
    <property type="term" value="P:selenocysteine biosynthetic process"/>
    <property type="evidence" value="ECO:0007669"/>
    <property type="project" value="TreeGrafter"/>
</dbReference>
<dbReference type="GO" id="GO:0004756">
    <property type="term" value="F:selenide, water dikinase activity"/>
    <property type="evidence" value="ECO:0007669"/>
    <property type="project" value="TreeGrafter"/>
</dbReference>
<gene>
    <name evidence="4" type="primary">SELD</name>
    <name evidence="4" type="ORF">TSPGSL018_28367</name>
</gene>
<dbReference type="SUPFAM" id="SSF56042">
    <property type="entry name" value="PurM C-terminal domain-like"/>
    <property type="match status" value="1"/>
</dbReference>
<organism evidence="4">
    <name type="scientific">Tetraselmis sp. GSL018</name>
    <dbReference type="NCBI Taxonomy" id="582737"/>
    <lineage>
        <taxon>Eukaryota</taxon>
        <taxon>Viridiplantae</taxon>
        <taxon>Chlorophyta</taxon>
        <taxon>core chlorophytes</taxon>
        <taxon>Chlorodendrophyceae</taxon>
        <taxon>Chlorodendrales</taxon>
        <taxon>Chlorodendraceae</taxon>
        <taxon>Tetraselmis</taxon>
    </lineage>
</organism>
<evidence type="ECO:0000256" key="2">
    <source>
        <dbReference type="ARBA" id="ARBA00022840"/>
    </source>
</evidence>
<protein>
    <submittedName>
        <fullName evidence="4">Selenide, water dikinase</fullName>
    </submittedName>
</protein>
<keyword evidence="2" id="KW-0067">ATP-binding</keyword>
<keyword evidence="4" id="KW-0418">Kinase</keyword>
<reference evidence="4" key="1">
    <citation type="submission" date="2014-05" db="EMBL/GenBank/DDBJ databases">
        <title>The transcriptome of the halophilic microalga Tetraselmis sp. GSL018 isolated from the Great Salt Lake, Utah.</title>
        <authorList>
            <person name="Jinkerson R.E."/>
            <person name="D'Adamo S."/>
            <person name="Posewitz M.C."/>
        </authorList>
    </citation>
    <scope>NUCLEOTIDE SEQUENCE</scope>
    <source>
        <strain evidence="4">GSL018</strain>
    </source>
</reference>
<keyword evidence="4" id="KW-0808">Transferase</keyword>
<dbReference type="InterPro" id="IPR036676">
    <property type="entry name" value="PurM-like_C_sf"/>
</dbReference>
<dbReference type="AlphaFoldDB" id="A0A061QLT3"/>
<name>A0A061QLT3_9CHLO</name>
<proteinExistence type="predicted"/>
<feature type="domain" description="PurM-like C-terminal" evidence="3">
    <location>
        <begin position="19"/>
        <end position="192"/>
    </location>
</feature>
<sequence length="202" mass="21034">SVDGEAKEDAVIRKAGMAPGQALVLTKGLGTGAIMAAGMQRRAQGRWVAGALGSMQQSSAEAVRCLQRHGCTACTDVTGFGLLGHLVEMSRPSKVDVEVVFDDVPLLDGAAEVAKDGVVSSLHPENARAVRHMVADPESLQSRAHWSLLVDPQTAGGMLATVPAPRAEEAVAELRKLGYHRASVIGRVVGPSEGAPGMIRIV</sequence>